<keyword evidence="2 3" id="KW-0378">Hydrolase</keyword>
<dbReference type="InterPro" id="IPR029058">
    <property type="entry name" value="AB_hydrolase_fold"/>
</dbReference>
<dbReference type="Proteomes" id="UP001642482">
    <property type="component" value="Unassembled WGS sequence"/>
</dbReference>
<protein>
    <recommendedName>
        <fullName evidence="3">Carboxylic ester hydrolase</fullName>
        <ecNumber evidence="3">3.1.1.-</ecNumber>
    </recommendedName>
</protein>
<dbReference type="PROSITE" id="PS00122">
    <property type="entry name" value="CARBOXYLESTERASE_B_1"/>
    <property type="match status" value="1"/>
</dbReference>
<evidence type="ECO:0000256" key="1">
    <source>
        <dbReference type="ARBA" id="ARBA00005964"/>
    </source>
</evidence>
<dbReference type="SUPFAM" id="SSF53474">
    <property type="entry name" value="alpha/beta-Hydrolases"/>
    <property type="match status" value="1"/>
</dbReference>
<keyword evidence="6" id="KW-1185">Reference proteome</keyword>
<dbReference type="PANTHER" id="PTHR11559">
    <property type="entry name" value="CARBOXYLESTERASE"/>
    <property type="match status" value="1"/>
</dbReference>
<dbReference type="Pfam" id="PF00135">
    <property type="entry name" value="COesterase"/>
    <property type="match status" value="1"/>
</dbReference>
<proteinExistence type="inferred from homology"/>
<comment type="similarity">
    <text evidence="1 3">Belongs to the type-B carboxylesterase/lipase family.</text>
</comment>
<gene>
    <name evidence="5" type="ORF">SEUCBS140593_000785</name>
</gene>
<comment type="caution">
    <text evidence="5">The sequence shown here is derived from an EMBL/GenBank/DDBJ whole genome shotgun (WGS) entry which is preliminary data.</text>
</comment>
<dbReference type="EC" id="3.1.1.-" evidence="3"/>
<feature type="domain" description="Carboxylesterase type B" evidence="4">
    <location>
        <begin position="44"/>
        <end position="505"/>
    </location>
</feature>
<reference evidence="5 6" key="1">
    <citation type="submission" date="2024-01" db="EMBL/GenBank/DDBJ databases">
        <authorList>
            <person name="Allen C."/>
            <person name="Tagirdzhanova G."/>
        </authorList>
    </citation>
    <scope>NUCLEOTIDE SEQUENCE [LARGE SCALE GENOMIC DNA]</scope>
</reference>
<organism evidence="5 6">
    <name type="scientific">Sporothrix eucalyptigena</name>
    <dbReference type="NCBI Taxonomy" id="1812306"/>
    <lineage>
        <taxon>Eukaryota</taxon>
        <taxon>Fungi</taxon>
        <taxon>Dikarya</taxon>
        <taxon>Ascomycota</taxon>
        <taxon>Pezizomycotina</taxon>
        <taxon>Sordariomycetes</taxon>
        <taxon>Sordariomycetidae</taxon>
        <taxon>Ophiostomatales</taxon>
        <taxon>Ophiostomataceae</taxon>
        <taxon>Sporothrix</taxon>
    </lineage>
</organism>
<evidence type="ECO:0000313" key="5">
    <source>
        <dbReference type="EMBL" id="CAK7210294.1"/>
    </source>
</evidence>
<dbReference type="EMBL" id="CAWUHD010000004">
    <property type="protein sequence ID" value="CAK7210294.1"/>
    <property type="molecule type" value="Genomic_DNA"/>
</dbReference>
<name>A0ABP0ASP7_9PEZI</name>
<evidence type="ECO:0000256" key="3">
    <source>
        <dbReference type="RuleBase" id="RU361235"/>
    </source>
</evidence>
<evidence type="ECO:0000259" key="4">
    <source>
        <dbReference type="Pfam" id="PF00135"/>
    </source>
</evidence>
<evidence type="ECO:0000256" key="2">
    <source>
        <dbReference type="ARBA" id="ARBA00022801"/>
    </source>
</evidence>
<dbReference type="InterPro" id="IPR019826">
    <property type="entry name" value="Carboxylesterase_B_AS"/>
</dbReference>
<dbReference type="InterPro" id="IPR002018">
    <property type="entry name" value="CarbesteraseB"/>
</dbReference>
<accession>A0ABP0ASP7</accession>
<evidence type="ECO:0000313" key="6">
    <source>
        <dbReference type="Proteomes" id="UP001642482"/>
    </source>
</evidence>
<dbReference type="InterPro" id="IPR050309">
    <property type="entry name" value="Type-B_Carboxylest/Lipase"/>
</dbReference>
<sequence length="648" mass="68516">MSITTPTTATPTTQTAVERAAVVQLRAADGLLQTVVGMPCPRQPQLEQFLGIPYGDIPGRWQHSTLRTSLPQDIFHATQNGPKCPQPPSSSRTYQAYLPFPPDELDEFRCANLFVMRPSAAALAAHGFATDAQLPVLFWMHGGGFIFGAATHPMWEPSGLVARALARRTPIVAVFVNYRLNVFGFAGGRELLEWQTATRAPGTTAGINFGLRDQKVALAWVSRNIAAFGGDPARITIGGQSAGSVSVHTHVIEALGAAAADRGPPAMFRRAIMQSGALGTLGPQPLDKADARWNNLCAQFNLDDKQADRVELIRRVPTADLLSASGRVPGGAFPPALDGITMRNTTAPTAGPQQLAIDLGPMDLGNAPPTPSSMPIDVLLGVTESEGSVFSGISPSWEQISGVFGKAYGDNKAERDAVLAAYGFSSDADQVALRQGLVDFFGDSMFGVPVQNARHDIAALQRSGKEAGSAANVYSFHAAVGNPFPGPLAGLAHHCSELVYLFGAFAEPLAAADAGRAVPFQEPGQSESGKSAVVAADGAMVEGNKEKKDVEALADVDAGINFKASNVEFSRQLMDRWLDYVTADDLAPSFGHPGVAGTMTVLGRNREIRHESLANDPAWQALQARWGTGLANVSALGRATDGMMGLFR</sequence>
<dbReference type="Gene3D" id="3.40.50.1820">
    <property type="entry name" value="alpha/beta hydrolase"/>
    <property type="match status" value="1"/>
</dbReference>